<organism evidence="2">
    <name type="scientific">Cacopsylla melanoneura</name>
    <dbReference type="NCBI Taxonomy" id="428564"/>
    <lineage>
        <taxon>Eukaryota</taxon>
        <taxon>Metazoa</taxon>
        <taxon>Ecdysozoa</taxon>
        <taxon>Arthropoda</taxon>
        <taxon>Hexapoda</taxon>
        <taxon>Insecta</taxon>
        <taxon>Pterygota</taxon>
        <taxon>Neoptera</taxon>
        <taxon>Paraneoptera</taxon>
        <taxon>Hemiptera</taxon>
        <taxon>Sternorrhyncha</taxon>
        <taxon>Psylloidea</taxon>
        <taxon>Psyllidae</taxon>
        <taxon>Psyllinae</taxon>
        <taxon>Cacopsylla</taxon>
    </lineage>
</organism>
<evidence type="ECO:0000256" key="1">
    <source>
        <dbReference type="SAM" id="SignalP"/>
    </source>
</evidence>
<reference evidence="2" key="1">
    <citation type="submission" date="2021-05" db="EMBL/GenBank/DDBJ databases">
        <authorList>
            <person name="Alioto T."/>
            <person name="Alioto T."/>
            <person name="Gomez Garrido J."/>
        </authorList>
    </citation>
    <scope>NUCLEOTIDE SEQUENCE</scope>
</reference>
<proteinExistence type="predicted"/>
<accession>A0A8D8VXW6</accession>
<feature type="signal peptide" evidence="1">
    <location>
        <begin position="1"/>
        <end position="19"/>
    </location>
</feature>
<keyword evidence="1" id="KW-0732">Signal</keyword>
<feature type="chain" id="PRO_5034429776" evidence="1">
    <location>
        <begin position="20"/>
        <end position="139"/>
    </location>
</feature>
<sequence length="139" mass="15378">MSTTSLLALLMKWAPIYLSAVICDSSTISFTCSSPTLIDCLGNAFCFISYRTRFEPMKSYASPSRNKNRTLLIAWGGGERLARAWDRMRAVASSVTMEVTVETAPGTIPSNIDLASMRAVTRIREWFFRGLSADSFSAE</sequence>
<protein>
    <submittedName>
        <fullName evidence="2">Uncharacterized protein</fullName>
    </submittedName>
</protein>
<name>A0A8D8VXW6_9HEMI</name>
<dbReference type="EMBL" id="HBUF01099297">
    <property type="protein sequence ID" value="CAG6637669.1"/>
    <property type="molecule type" value="Transcribed_RNA"/>
</dbReference>
<evidence type="ECO:0000313" key="2">
    <source>
        <dbReference type="EMBL" id="CAG6637669.1"/>
    </source>
</evidence>
<dbReference type="AlphaFoldDB" id="A0A8D8VXW6"/>